<keyword evidence="4" id="KW-0804">Transcription</keyword>
<protein>
    <submittedName>
        <fullName evidence="6">LysR family transcriptional regulator</fullName>
    </submittedName>
</protein>
<dbReference type="Proteomes" id="UP000474957">
    <property type="component" value="Unassembled WGS sequence"/>
</dbReference>
<dbReference type="PANTHER" id="PTHR30579:SF7">
    <property type="entry name" value="HTH-TYPE TRANSCRIPTIONAL REGULATOR LRHA-RELATED"/>
    <property type="match status" value="1"/>
</dbReference>
<dbReference type="InterPro" id="IPR005119">
    <property type="entry name" value="LysR_subst-bd"/>
</dbReference>
<dbReference type="GO" id="GO:0003677">
    <property type="term" value="F:DNA binding"/>
    <property type="evidence" value="ECO:0007669"/>
    <property type="project" value="UniProtKB-KW"/>
</dbReference>
<gene>
    <name evidence="6" type="ORF">GE300_21705</name>
</gene>
<dbReference type="InterPro" id="IPR050176">
    <property type="entry name" value="LTTR"/>
</dbReference>
<proteinExistence type="inferred from homology"/>
<dbReference type="PANTHER" id="PTHR30579">
    <property type="entry name" value="TRANSCRIPTIONAL REGULATOR"/>
    <property type="match status" value="1"/>
</dbReference>
<dbReference type="Gene3D" id="1.10.10.10">
    <property type="entry name" value="Winged helix-like DNA-binding domain superfamily/Winged helix DNA-binding domain"/>
    <property type="match status" value="1"/>
</dbReference>
<dbReference type="InterPro" id="IPR000847">
    <property type="entry name" value="LysR_HTH_N"/>
</dbReference>
<dbReference type="RefSeq" id="WP_154449667.1">
    <property type="nucleotide sequence ID" value="NZ_WIND01000049.1"/>
</dbReference>
<sequence>MPQLDSDLLRTFLAIVEAGSVTGGAARIHRSQSATSLQLKQLEAVIGQPLLARHGRGVVPTPAGERLLPVARQVTGALDAALAGFRTDEIAGRARVGIAEDVARGVLADVIAAFCRAHPRMELEVHCALGDDFEGALARRQLDLAVYEVPEIGPTQERLRTERLVWMASRDHDAARRDPLPVAVFDRACWWRDVALADLSATGRAYRTVFTSESGIGVRAAVAAGMAVALLAESAQGEDLIALPEIAPARPSHLVLDVAIDARSAATDALCAAIRGALGQGPIGSSHWS</sequence>
<evidence type="ECO:0000256" key="2">
    <source>
        <dbReference type="ARBA" id="ARBA00023015"/>
    </source>
</evidence>
<feature type="domain" description="HTH lysR-type" evidence="5">
    <location>
        <begin position="4"/>
        <end position="61"/>
    </location>
</feature>
<comment type="caution">
    <text evidence="6">The sequence shown here is derived from an EMBL/GenBank/DDBJ whole genome shotgun (WGS) entry which is preliminary data.</text>
</comment>
<evidence type="ECO:0000313" key="7">
    <source>
        <dbReference type="Proteomes" id="UP000474957"/>
    </source>
</evidence>
<reference evidence="6 7" key="1">
    <citation type="submission" date="2019-10" db="EMBL/GenBank/DDBJ databases">
        <title>Cognatihalovulum marinum gen. nov. sp. nov., a new member of the family Rhodobacteraceae isolated from deep seawater of the Northwest Indian Ocean.</title>
        <authorList>
            <person name="Ruan C."/>
            <person name="Wang J."/>
            <person name="Zheng X."/>
            <person name="Song L."/>
            <person name="Zhu Y."/>
            <person name="Huang Y."/>
            <person name="Lu Z."/>
            <person name="Du W."/>
            <person name="Huang L."/>
            <person name="Dai X."/>
        </authorList>
    </citation>
    <scope>NUCLEOTIDE SEQUENCE [LARGE SCALE GENOMIC DNA]</scope>
    <source>
        <strain evidence="6 7">2CG4</strain>
    </source>
</reference>
<comment type="similarity">
    <text evidence="1">Belongs to the LysR transcriptional regulatory family.</text>
</comment>
<dbReference type="InterPro" id="IPR036388">
    <property type="entry name" value="WH-like_DNA-bd_sf"/>
</dbReference>
<dbReference type="SUPFAM" id="SSF53850">
    <property type="entry name" value="Periplasmic binding protein-like II"/>
    <property type="match status" value="1"/>
</dbReference>
<dbReference type="InterPro" id="IPR036390">
    <property type="entry name" value="WH_DNA-bd_sf"/>
</dbReference>
<accession>A0A6L5Z6G7</accession>
<dbReference type="SUPFAM" id="SSF46785">
    <property type="entry name" value="Winged helix' DNA-binding domain"/>
    <property type="match status" value="1"/>
</dbReference>
<keyword evidence="7" id="KW-1185">Reference proteome</keyword>
<evidence type="ECO:0000256" key="3">
    <source>
        <dbReference type="ARBA" id="ARBA00023125"/>
    </source>
</evidence>
<dbReference type="EMBL" id="WIND01000049">
    <property type="protein sequence ID" value="MSU92156.1"/>
    <property type="molecule type" value="Genomic_DNA"/>
</dbReference>
<dbReference type="Gene3D" id="3.40.190.10">
    <property type="entry name" value="Periplasmic binding protein-like II"/>
    <property type="match status" value="2"/>
</dbReference>
<evidence type="ECO:0000256" key="1">
    <source>
        <dbReference type="ARBA" id="ARBA00009437"/>
    </source>
</evidence>
<keyword evidence="3" id="KW-0238">DNA-binding</keyword>
<keyword evidence="2" id="KW-0805">Transcription regulation</keyword>
<name>A0A6L5Z6G7_9RHOB</name>
<dbReference type="Pfam" id="PF00126">
    <property type="entry name" value="HTH_1"/>
    <property type="match status" value="1"/>
</dbReference>
<dbReference type="PROSITE" id="PS50931">
    <property type="entry name" value="HTH_LYSR"/>
    <property type="match status" value="1"/>
</dbReference>
<organism evidence="6 7">
    <name type="scientific">Halovulum marinum</name>
    <dbReference type="NCBI Taxonomy" id="2662447"/>
    <lineage>
        <taxon>Bacteria</taxon>
        <taxon>Pseudomonadati</taxon>
        <taxon>Pseudomonadota</taxon>
        <taxon>Alphaproteobacteria</taxon>
        <taxon>Rhodobacterales</taxon>
        <taxon>Paracoccaceae</taxon>
        <taxon>Halovulum</taxon>
    </lineage>
</organism>
<evidence type="ECO:0000259" key="5">
    <source>
        <dbReference type="PROSITE" id="PS50931"/>
    </source>
</evidence>
<evidence type="ECO:0000256" key="4">
    <source>
        <dbReference type="ARBA" id="ARBA00023163"/>
    </source>
</evidence>
<dbReference type="GO" id="GO:0003700">
    <property type="term" value="F:DNA-binding transcription factor activity"/>
    <property type="evidence" value="ECO:0007669"/>
    <property type="project" value="InterPro"/>
</dbReference>
<dbReference type="AlphaFoldDB" id="A0A6L5Z6G7"/>
<evidence type="ECO:0000313" key="6">
    <source>
        <dbReference type="EMBL" id="MSU92156.1"/>
    </source>
</evidence>
<dbReference type="Pfam" id="PF03466">
    <property type="entry name" value="LysR_substrate"/>
    <property type="match status" value="1"/>
</dbReference>